<sequence length="208" mass="24660">MSKLEWRKSLKEIYLPKSKTSKIKIPTFKYITIEGKGNPNNDLFKENVEALYSLAYAIKMLPKKDIVPEGYYEYTVFPLEGVWDLDKEGRKLDYINKEHLLYKLMIRQPDFVTEDLTYIILDQLKQKKKSPLLANVKLELITEGLCVQTMHIGSYDDEPRTFKLMEEFCLENNLERVQKTHKEIYISDARKTQPDKLKTVLRFQVEER</sequence>
<evidence type="ECO:0000313" key="2">
    <source>
        <dbReference type="EMBL" id="ODG93264.1"/>
    </source>
</evidence>
<name>A0ABX2ZY09_9BACI</name>
<dbReference type="InterPro" id="IPR029442">
    <property type="entry name" value="GyrI-like"/>
</dbReference>
<dbReference type="PIRSF" id="PIRSF031644">
    <property type="entry name" value="UCP031644"/>
    <property type="match status" value="1"/>
</dbReference>
<dbReference type="InterPro" id="IPR008319">
    <property type="entry name" value="GyrI-like_CCH_Lin2189-like"/>
</dbReference>
<dbReference type="Gene3D" id="3.20.80.10">
    <property type="entry name" value="Regulatory factor, effector binding domain"/>
    <property type="match status" value="1"/>
</dbReference>
<proteinExistence type="predicted"/>
<evidence type="ECO:0000313" key="3">
    <source>
        <dbReference type="Proteomes" id="UP000094580"/>
    </source>
</evidence>
<organism evidence="2 3">
    <name type="scientific">Gottfriedia luciferensis</name>
    <dbReference type="NCBI Taxonomy" id="178774"/>
    <lineage>
        <taxon>Bacteria</taxon>
        <taxon>Bacillati</taxon>
        <taxon>Bacillota</taxon>
        <taxon>Bacilli</taxon>
        <taxon>Bacillales</taxon>
        <taxon>Bacillaceae</taxon>
        <taxon>Gottfriedia</taxon>
    </lineage>
</organism>
<gene>
    <name evidence="2" type="ORF">BED47_02965</name>
</gene>
<comment type="caution">
    <text evidence="2">The sequence shown here is derived from an EMBL/GenBank/DDBJ whole genome shotgun (WGS) entry which is preliminary data.</text>
</comment>
<protein>
    <recommendedName>
        <fullName evidence="1">GyrI-like small molecule binding domain-containing protein</fullName>
    </recommendedName>
</protein>
<reference evidence="2 3" key="1">
    <citation type="submission" date="2016-07" db="EMBL/GenBank/DDBJ databases">
        <authorList>
            <person name="Townsley L."/>
            <person name="Shank E.A."/>
        </authorList>
    </citation>
    <scope>NUCLEOTIDE SEQUENCE [LARGE SCALE GENOMIC DNA]</scope>
    <source>
        <strain evidence="2 3">CH01</strain>
    </source>
</reference>
<keyword evidence="3" id="KW-1185">Reference proteome</keyword>
<dbReference type="Pfam" id="PF06445">
    <property type="entry name" value="GyrI-like"/>
    <property type="match status" value="1"/>
</dbReference>
<dbReference type="RefSeq" id="WP_069032342.1">
    <property type="nucleotide sequence ID" value="NZ_MDKC01000002.1"/>
</dbReference>
<dbReference type="InterPro" id="IPR011256">
    <property type="entry name" value="Reg_factor_effector_dom_sf"/>
</dbReference>
<dbReference type="Proteomes" id="UP000094580">
    <property type="component" value="Unassembled WGS sequence"/>
</dbReference>
<dbReference type="SUPFAM" id="SSF55136">
    <property type="entry name" value="Probable bacterial effector-binding domain"/>
    <property type="match status" value="1"/>
</dbReference>
<evidence type="ECO:0000259" key="1">
    <source>
        <dbReference type="Pfam" id="PF06445"/>
    </source>
</evidence>
<dbReference type="EMBL" id="MDKC01000002">
    <property type="protein sequence ID" value="ODG93264.1"/>
    <property type="molecule type" value="Genomic_DNA"/>
</dbReference>
<accession>A0ABX2ZY09</accession>
<feature type="domain" description="GyrI-like small molecule binding" evidence="1">
    <location>
        <begin position="21"/>
        <end position="204"/>
    </location>
</feature>